<gene>
    <name evidence="1" type="ordered locus">Calkr_1542</name>
</gene>
<dbReference type="AlphaFoldDB" id="E4S9P2"/>
<reference evidence="1 2" key="2">
    <citation type="journal article" date="2011" name="J. Bacteriol.">
        <title>Complete genome sequences for the anaerobic, extremely thermophilic plant biomass-degrading bacteria Caldicellulosiruptor hydrothermalis, Caldicellulosiruptor kristjanssonii, Caldicellulosiruptor kronotskyensis, Caldicellulosiruptor owensenis, and Caldicellulosiruptor lactoaceticus.</title>
        <authorList>
            <person name="Blumer-Schuette S.E."/>
            <person name="Ozdemir I."/>
            <person name="Mistry D."/>
            <person name="Lucas S."/>
            <person name="Lapidus A."/>
            <person name="Cheng J.F."/>
            <person name="Goodwin L.A."/>
            <person name="Pitluck S."/>
            <person name="Land M.L."/>
            <person name="Hauser L.J."/>
            <person name="Woyke T."/>
            <person name="Mikhailova N."/>
            <person name="Pati A."/>
            <person name="Kyrpides N.C."/>
            <person name="Ivanova N."/>
            <person name="Detter J.C."/>
            <person name="Walston-Davenport K."/>
            <person name="Han S."/>
            <person name="Adams M.W."/>
            <person name="Kelly R.M."/>
        </authorList>
    </citation>
    <scope>NUCLEOTIDE SEQUENCE [LARGE SCALE GENOMIC DNA]</scope>
    <source>
        <strain evidence="2">ATCC 700853 / DSM 12137 / I77R1B</strain>
    </source>
</reference>
<name>E4S9P2_CALA7</name>
<dbReference type="RefSeq" id="WP_013432807.1">
    <property type="nucleotide sequence ID" value="NC_014721.1"/>
</dbReference>
<dbReference type="HOGENOM" id="CLU_2192154_0_0_9"/>
<sequence length="110" mass="13004">MIMYAYNKILNKKVKVGTFDSETKIFKKTVKIKSKCWKYNTYGIEQEIIDKLKALNCEEIVIKEQDTAKEYHIPFNEYIKHAFVDVLGNSTPQYYLSLKYFTCKNKKDAV</sequence>
<dbReference type="STRING" id="632335.Calkr_1542"/>
<dbReference type="Proteomes" id="UP000009256">
    <property type="component" value="Chromosome"/>
</dbReference>
<accession>E4S9P2</accession>
<dbReference type="EMBL" id="CP002326">
    <property type="protein sequence ID" value="ADQ41035.1"/>
    <property type="molecule type" value="Genomic_DNA"/>
</dbReference>
<keyword evidence="2" id="KW-1185">Reference proteome</keyword>
<proteinExistence type="predicted"/>
<dbReference type="KEGG" id="cki:Calkr_1542"/>
<organism evidence="1 2">
    <name type="scientific">Caldicellulosiruptor acetigenus (strain ATCC 700853 / DSM 12137 / I77R1B)</name>
    <name type="common">Caldicellulosiruptor kristjanssonii</name>
    <dbReference type="NCBI Taxonomy" id="632335"/>
    <lineage>
        <taxon>Bacteria</taxon>
        <taxon>Bacillati</taxon>
        <taxon>Bacillota</taxon>
        <taxon>Bacillota incertae sedis</taxon>
        <taxon>Caldicellulosiruptorales</taxon>
        <taxon>Caldicellulosiruptoraceae</taxon>
        <taxon>Caldicellulosiruptor</taxon>
    </lineage>
</organism>
<evidence type="ECO:0000313" key="1">
    <source>
        <dbReference type="EMBL" id="ADQ41035.1"/>
    </source>
</evidence>
<reference key="1">
    <citation type="submission" date="2010-11" db="EMBL/GenBank/DDBJ databases">
        <title>Complete sequence of chromosome of Caldicellulosiruptor kristjanssonii 177R1B.</title>
        <authorList>
            <consortium name="US DOE Joint Genome Institute"/>
            <person name="Lucas S."/>
            <person name="Copeland A."/>
            <person name="Lapidus A."/>
            <person name="Cheng J.-F."/>
            <person name="Bruce D."/>
            <person name="Goodwin L."/>
            <person name="Pitluck S."/>
            <person name="Davenport K."/>
            <person name="Detter J.C."/>
            <person name="Han C."/>
            <person name="Tapia R."/>
            <person name="Land M."/>
            <person name="Hauser L."/>
            <person name="Jeffries C."/>
            <person name="Kyrpides N."/>
            <person name="Ivanova N."/>
            <person name="Mikhailova N."/>
            <person name="Blumer-Schuette S.E."/>
            <person name="Kelly R.M."/>
            <person name="Woyke T."/>
        </authorList>
    </citation>
    <scope>NUCLEOTIDE SEQUENCE</scope>
    <source>
        <strain>177R1B</strain>
    </source>
</reference>
<dbReference type="OrthoDB" id="1716501at2"/>
<evidence type="ECO:0000313" key="2">
    <source>
        <dbReference type="Proteomes" id="UP000009256"/>
    </source>
</evidence>
<protein>
    <submittedName>
        <fullName evidence="1">Uncharacterized protein</fullName>
    </submittedName>
</protein>